<reference evidence="2 3" key="1">
    <citation type="submission" date="2024-01" db="EMBL/GenBank/DDBJ databases">
        <title>Pseudocitrobacter sp. Endophytic strain Cyp-38L.</title>
        <authorList>
            <person name="Amer M.A."/>
            <person name="Hamed S.M."/>
        </authorList>
    </citation>
    <scope>NUCLEOTIDE SEQUENCE [LARGE SCALE GENOMIC DNA]</scope>
    <source>
        <strain evidence="2 3">Cyp38S</strain>
    </source>
</reference>
<comment type="caution">
    <text evidence="2">The sequence shown here is derived from an EMBL/GenBank/DDBJ whole genome shotgun (WGS) entry which is preliminary data.</text>
</comment>
<dbReference type="EMBL" id="JAYMYY010000001">
    <property type="protein sequence ID" value="MEO3988349.1"/>
    <property type="molecule type" value="Genomic_DNA"/>
</dbReference>
<name>A0ABV0HCV7_9ENTR</name>
<dbReference type="RefSeq" id="WP_347792915.1">
    <property type="nucleotide sequence ID" value="NZ_JAYMYY010000001.1"/>
</dbReference>
<proteinExistence type="predicted"/>
<evidence type="ECO:0000313" key="3">
    <source>
        <dbReference type="Proteomes" id="UP001444146"/>
    </source>
</evidence>
<gene>
    <name evidence="2" type="ORF">VSR74_00695</name>
</gene>
<evidence type="ECO:0000256" key="1">
    <source>
        <dbReference type="SAM" id="Coils"/>
    </source>
</evidence>
<organism evidence="2 3">
    <name type="scientific">Pseudocitrobacter cyperus</name>
    <dbReference type="NCBI Taxonomy" id="3112843"/>
    <lineage>
        <taxon>Bacteria</taxon>
        <taxon>Pseudomonadati</taxon>
        <taxon>Pseudomonadota</taxon>
        <taxon>Gammaproteobacteria</taxon>
        <taxon>Enterobacterales</taxon>
        <taxon>Enterobacteriaceae</taxon>
        <taxon>Pseudocitrobacter</taxon>
    </lineage>
</organism>
<accession>A0ABV0HCV7</accession>
<evidence type="ECO:0000313" key="2">
    <source>
        <dbReference type="EMBL" id="MEO3988349.1"/>
    </source>
</evidence>
<keyword evidence="1" id="KW-0175">Coiled coil</keyword>
<sequence>MAEINERVEILEQTIAELRLDLDASKVAITVLSSVINKMGSEPGLLANSYEQEKSSAPLVQFNHPTQEGYEDKLKERILALLTTGN</sequence>
<keyword evidence="3" id="KW-1185">Reference proteome</keyword>
<feature type="coiled-coil region" evidence="1">
    <location>
        <begin position="1"/>
        <end position="28"/>
    </location>
</feature>
<protein>
    <submittedName>
        <fullName evidence="2">Uncharacterized protein</fullName>
    </submittedName>
</protein>
<dbReference type="Proteomes" id="UP001444146">
    <property type="component" value="Unassembled WGS sequence"/>
</dbReference>